<proteinExistence type="predicted"/>
<organism evidence="1 2">
    <name type="scientific">Aerophobetes bacterium</name>
    <dbReference type="NCBI Taxonomy" id="2030807"/>
    <lineage>
        <taxon>Bacteria</taxon>
        <taxon>Candidatus Aerophobota</taxon>
    </lineage>
</organism>
<sequence length="142" mass="16149">MVHPLNTQNLVERFNRAAIFGRDEDIKAIVDPEITSVFNGNGTEETFKGVEHLLQKFHTLFNHVVNTNAESYEYTKSTESEITVTFEQRFTIPGPTSMIIKGTQTWSCAEIKDKKVLTHLNIEYTKKISILDCIPILGCETQ</sequence>
<protein>
    <recommendedName>
        <fullName evidence="3">SnoaL-like domain-containing protein</fullName>
    </recommendedName>
</protein>
<reference evidence="2" key="1">
    <citation type="submission" date="2017-08" db="EMBL/GenBank/DDBJ databases">
        <title>A dynamic microbial community with high functional redundancy inhabits the cold, oxic subseafloor aquifer.</title>
        <authorList>
            <person name="Tully B.J."/>
            <person name="Wheat C.G."/>
            <person name="Glazer B.T."/>
            <person name="Huber J.A."/>
        </authorList>
    </citation>
    <scope>NUCLEOTIDE SEQUENCE [LARGE SCALE GENOMIC DNA]</scope>
</reference>
<evidence type="ECO:0000313" key="2">
    <source>
        <dbReference type="Proteomes" id="UP000217838"/>
    </source>
</evidence>
<evidence type="ECO:0008006" key="3">
    <source>
        <dbReference type="Google" id="ProtNLM"/>
    </source>
</evidence>
<dbReference type="Proteomes" id="UP000217838">
    <property type="component" value="Unassembled WGS sequence"/>
</dbReference>
<dbReference type="AlphaFoldDB" id="A0A2A4YMW1"/>
<name>A0A2A4YMW1_UNCAE</name>
<accession>A0A2A4YMW1</accession>
<comment type="caution">
    <text evidence="1">The sequence shown here is derived from an EMBL/GenBank/DDBJ whole genome shotgun (WGS) entry which is preliminary data.</text>
</comment>
<gene>
    <name evidence="1" type="ORF">COB11_00275</name>
</gene>
<dbReference type="EMBL" id="NVUU01000002">
    <property type="protein sequence ID" value="PCI96148.1"/>
    <property type="molecule type" value="Genomic_DNA"/>
</dbReference>
<evidence type="ECO:0000313" key="1">
    <source>
        <dbReference type="EMBL" id="PCI96148.1"/>
    </source>
</evidence>